<dbReference type="EMBL" id="JANBPW010002134">
    <property type="protein sequence ID" value="KAJ1941862.1"/>
    <property type="molecule type" value="Genomic_DNA"/>
</dbReference>
<feature type="non-terminal residue" evidence="1">
    <location>
        <position position="324"/>
    </location>
</feature>
<organism evidence="1 2">
    <name type="scientific">Linderina macrospora</name>
    <dbReference type="NCBI Taxonomy" id="4868"/>
    <lineage>
        <taxon>Eukaryota</taxon>
        <taxon>Fungi</taxon>
        <taxon>Fungi incertae sedis</taxon>
        <taxon>Zoopagomycota</taxon>
        <taxon>Kickxellomycotina</taxon>
        <taxon>Kickxellomycetes</taxon>
        <taxon>Kickxellales</taxon>
        <taxon>Kickxellaceae</taxon>
        <taxon>Linderina</taxon>
    </lineage>
</organism>
<accession>A0ACC1J8D9</accession>
<name>A0ACC1J8D9_9FUNG</name>
<dbReference type="Proteomes" id="UP001150603">
    <property type="component" value="Unassembled WGS sequence"/>
</dbReference>
<sequence>MPIRASLIRKLDSTADKLCALDMSRPRYNLSGLGVHHKFEPDALPSFIVRDAEPQEAKLVAPGTKGVYEDMLSRIGVQHANLGVEGDKELDVQAFEEFYNKTVDLADLCQLADVNERLNQVANSYQGFTLRKEELAGELKKLAVVPRIKQRLAKIPQMEKELDDAVAQRQEMEQQTEVQTAGLESIEKDISYLRMEVSISQQSEEQAMTQLKAKRKELEQLRAELSNKRRMLETRKEMYRKKRPLTAVEHSERMVNELRVALVGVKDDDASLHDVRDAYISKLTEIISNSDAVDVTNGYLDQVFANTIDSVANEDVESLDARRA</sequence>
<comment type="caution">
    <text evidence="1">The sequence shown here is derived from an EMBL/GenBank/DDBJ whole genome shotgun (WGS) entry which is preliminary data.</text>
</comment>
<reference evidence="1" key="1">
    <citation type="submission" date="2022-07" db="EMBL/GenBank/DDBJ databases">
        <title>Phylogenomic reconstructions and comparative analyses of Kickxellomycotina fungi.</title>
        <authorList>
            <person name="Reynolds N.K."/>
            <person name="Stajich J.E."/>
            <person name="Barry K."/>
            <person name="Grigoriev I.V."/>
            <person name="Crous P."/>
            <person name="Smith M.E."/>
        </authorList>
    </citation>
    <scope>NUCLEOTIDE SEQUENCE</scope>
    <source>
        <strain evidence="1">NRRL 5244</strain>
    </source>
</reference>
<gene>
    <name evidence="1" type="ORF">FBU59_003378</name>
</gene>
<evidence type="ECO:0000313" key="2">
    <source>
        <dbReference type="Proteomes" id="UP001150603"/>
    </source>
</evidence>
<evidence type="ECO:0000313" key="1">
    <source>
        <dbReference type="EMBL" id="KAJ1941862.1"/>
    </source>
</evidence>
<protein>
    <submittedName>
        <fullName evidence="1">Uncharacterized protein</fullName>
    </submittedName>
</protein>
<proteinExistence type="predicted"/>
<keyword evidence="2" id="KW-1185">Reference proteome</keyword>